<protein>
    <submittedName>
        <fullName evidence="1">Uncharacterized protein</fullName>
    </submittedName>
</protein>
<sequence length="100" mass="11514">MASANTCFLEARIAEQRNVPYSNSQGALTMARRWLRCTEMHKRWQHDPPRGDQPDALKEQARTLDDVEALLPNQYILDGTQPPVNEELRLTYLDLEGAFE</sequence>
<dbReference type="EMBL" id="CAVMBE010000002">
    <property type="protein sequence ID" value="CAK3785340.1"/>
    <property type="molecule type" value="Genomic_DNA"/>
</dbReference>
<dbReference type="Proteomes" id="UP001296104">
    <property type="component" value="Unassembled WGS sequence"/>
</dbReference>
<proteinExistence type="predicted"/>
<organism evidence="1 2">
    <name type="scientific">Lecanosticta acicola</name>
    <dbReference type="NCBI Taxonomy" id="111012"/>
    <lineage>
        <taxon>Eukaryota</taxon>
        <taxon>Fungi</taxon>
        <taxon>Dikarya</taxon>
        <taxon>Ascomycota</taxon>
        <taxon>Pezizomycotina</taxon>
        <taxon>Dothideomycetes</taxon>
        <taxon>Dothideomycetidae</taxon>
        <taxon>Mycosphaerellales</taxon>
        <taxon>Mycosphaerellaceae</taxon>
        <taxon>Lecanosticta</taxon>
    </lineage>
</organism>
<comment type="caution">
    <text evidence="1">The sequence shown here is derived from an EMBL/GenBank/DDBJ whole genome shotgun (WGS) entry which is preliminary data.</text>
</comment>
<gene>
    <name evidence="1" type="ORF">LECACI_7A000625</name>
</gene>
<evidence type="ECO:0000313" key="1">
    <source>
        <dbReference type="EMBL" id="CAK3785340.1"/>
    </source>
</evidence>
<dbReference type="AlphaFoldDB" id="A0AAI8YRJ9"/>
<reference evidence="1" key="1">
    <citation type="submission" date="2023-11" db="EMBL/GenBank/DDBJ databases">
        <authorList>
            <person name="Alioto T."/>
            <person name="Alioto T."/>
            <person name="Gomez Garrido J."/>
        </authorList>
    </citation>
    <scope>NUCLEOTIDE SEQUENCE</scope>
</reference>
<accession>A0AAI8YRJ9</accession>
<evidence type="ECO:0000313" key="2">
    <source>
        <dbReference type="Proteomes" id="UP001296104"/>
    </source>
</evidence>
<keyword evidence="2" id="KW-1185">Reference proteome</keyword>
<name>A0AAI8YRJ9_9PEZI</name>